<name>A0A4C1ZQY2_EUMVA</name>
<sequence>MLKKEEEPREKERRGQKKKRSQKYISMDRLASLRHVNFPDFFASARTRLFSVVTGTGTSRASIHDAEITTASLSQLNETLHVTAPTKLI</sequence>
<evidence type="ECO:0000313" key="3">
    <source>
        <dbReference type="Proteomes" id="UP000299102"/>
    </source>
</evidence>
<protein>
    <submittedName>
        <fullName evidence="2">Uncharacterized protein</fullName>
    </submittedName>
</protein>
<dbReference type="Proteomes" id="UP000299102">
    <property type="component" value="Unassembled WGS sequence"/>
</dbReference>
<comment type="caution">
    <text evidence="2">The sequence shown here is derived from an EMBL/GenBank/DDBJ whole genome shotgun (WGS) entry which is preliminary data.</text>
</comment>
<evidence type="ECO:0000256" key="1">
    <source>
        <dbReference type="SAM" id="MobiDB-lite"/>
    </source>
</evidence>
<evidence type="ECO:0000313" key="2">
    <source>
        <dbReference type="EMBL" id="GBP89359.1"/>
    </source>
</evidence>
<accession>A0A4C1ZQY2</accession>
<proteinExistence type="predicted"/>
<feature type="region of interest" description="Disordered" evidence="1">
    <location>
        <begin position="1"/>
        <end position="23"/>
    </location>
</feature>
<organism evidence="2 3">
    <name type="scientific">Eumeta variegata</name>
    <name type="common">Bagworm moth</name>
    <name type="synonym">Eumeta japonica</name>
    <dbReference type="NCBI Taxonomy" id="151549"/>
    <lineage>
        <taxon>Eukaryota</taxon>
        <taxon>Metazoa</taxon>
        <taxon>Ecdysozoa</taxon>
        <taxon>Arthropoda</taxon>
        <taxon>Hexapoda</taxon>
        <taxon>Insecta</taxon>
        <taxon>Pterygota</taxon>
        <taxon>Neoptera</taxon>
        <taxon>Endopterygota</taxon>
        <taxon>Lepidoptera</taxon>
        <taxon>Glossata</taxon>
        <taxon>Ditrysia</taxon>
        <taxon>Tineoidea</taxon>
        <taxon>Psychidae</taxon>
        <taxon>Oiketicinae</taxon>
        <taxon>Eumeta</taxon>
    </lineage>
</organism>
<gene>
    <name evidence="2" type="ORF">EVAR_66647_1</name>
</gene>
<dbReference type="EMBL" id="BGZK01001996">
    <property type="protein sequence ID" value="GBP89359.1"/>
    <property type="molecule type" value="Genomic_DNA"/>
</dbReference>
<feature type="compositionally biased region" description="Basic and acidic residues" evidence="1">
    <location>
        <begin position="1"/>
        <end position="13"/>
    </location>
</feature>
<dbReference type="AlphaFoldDB" id="A0A4C1ZQY2"/>
<keyword evidence="3" id="KW-1185">Reference proteome</keyword>
<reference evidence="2 3" key="1">
    <citation type="journal article" date="2019" name="Commun. Biol.">
        <title>The bagworm genome reveals a unique fibroin gene that provides high tensile strength.</title>
        <authorList>
            <person name="Kono N."/>
            <person name="Nakamura H."/>
            <person name="Ohtoshi R."/>
            <person name="Tomita M."/>
            <person name="Numata K."/>
            <person name="Arakawa K."/>
        </authorList>
    </citation>
    <scope>NUCLEOTIDE SEQUENCE [LARGE SCALE GENOMIC DNA]</scope>
</reference>